<organism evidence="1 2">
    <name type="scientific">Vaccinium darrowii</name>
    <dbReference type="NCBI Taxonomy" id="229202"/>
    <lineage>
        <taxon>Eukaryota</taxon>
        <taxon>Viridiplantae</taxon>
        <taxon>Streptophyta</taxon>
        <taxon>Embryophyta</taxon>
        <taxon>Tracheophyta</taxon>
        <taxon>Spermatophyta</taxon>
        <taxon>Magnoliopsida</taxon>
        <taxon>eudicotyledons</taxon>
        <taxon>Gunneridae</taxon>
        <taxon>Pentapetalae</taxon>
        <taxon>asterids</taxon>
        <taxon>Ericales</taxon>
        <taxon>Ericaceae</taxon>
        <taxon>Vaccinioideae</taxon>
        <taxon>Vaccinieae</taxon>
        <taxon>Vaccinium</taxon>
    </lineage>
</organism>
<evidence type="ECO:0000313" key="1">
    <source>
        <dbReference type="EMBL" id="KAH7853209.1"/>
    </source>
</evidence>
<gene>
    <name evidence="1" type="ORF">Vadar_000005</name>
</gene>
<reference evidence="1 2" key="1">
    <citation type="journal article" date="2021" name="Hortic Res">
        <title>High-quality reference genome and annotation aids understanding of berry development for evergreen blueberry (Vaccinium darrowii).</title>
        <authorList>
            <person name="Yu J."/>
            <person name="Hulse-Kemp A.M."/>
            <person name="Babiker E."/>
            <person name="Staton M."/>
        </authorList>
    </citation>
    <scope>NUCLEOTIDE SEQUENCE [LARGE SCALE GENOMIC DNA]</scope>
    <source>
        <strain evidence="2">cv. NJ 8807/NJ 8810</strain>
        <tissue evidence="1">Young leaf</tissue>
    </source>
</reference>
<proteinExistence type="predicted"/>
<protein>
    <submittedName>
        <fullName evidence="1">Uncharacterized protein</fullName>
    </submittedName>
</protein>
<name>A0ACB7YK64_9ERIC</name>
<evidence type="ECO:0000313" key="2">
    <source>
        <dbReference type="Proteomes" id="UP000828048"/>
    </source>
</evidence>
<dbReference type="EMBL" id="CM037161">
    <property type="protein sequence ID" value="KAH7853209.1"/>
    <property type="molecule type" value="Genomic_DNA"/>
</dbReference>
<sequence>MFNRSLTKRSKPLLLLLLLLFPVTCNGNKNQQFINSCGDIRDISFPFHLQGDPSYTFVDSADNYLTLSCDENNRTVLNLFSGKYYVQSIDYSPWVWTIRLVDEGIQTTDICSSFPLSSLTPSNFSSSIDIPYYWVDPMSVSSVVFLSCEKPVQSPKYINRTADCNTTRDDAGNGYY</sequence>
<accession>A0ACB7YK64</accession>
<keyword evidence="2" id="KW-1185">Reference proteome</keyword>
<comment type="caution">
    <text evidence="1">The sequence shown here is derived from an EMBL/GenBank/DDBJ whole genome shotgun (WGS) entry which is preliminary data.</text>
</comment>
<dbReference type="Proteomes" id="UP000828048">
    <property type="component" value="Chromosome 11"/>
</dbReference>